<evidence type="ECO:0000313" key="2">
    <source>
        <dbReference type="Proteomes" id="UP000325395"/>
    </source>
</evidence>
<accession>A0ABQ6WZV2</accession>
<reference evidence="1 2" key="1">
    <citation type="submission" date="2019-04" db="EMBL/GenBank/DDBJ databases">
        <authorList>
            <consortium name="DOE Joint Genome Institute"/>
            <person name="Mondo S."/>
            <person name="Kjaerbolling I."/>
            <person name="Vesth T."/>
            <person name="Frisvad J.C."/>
            <person name="Nybo J.L."/>
            <person name="Theobald S."/>
            <person name="Kildgaard S."/>
            <person name="Isbrandt T."/>
            <person name="Kuo A."/>
            <person name="Sato A."/>
            <person name="Lyhne E.K."/>
            <person name="Kogle M.E."/>
            <person name="Wiebenga A."/>
            <person name="Kun R.S."/>
            <person name="Lubbers R.J."/>
            <person name="Makela M.R."/>
            <person name="Barry K."/>
            <person name="Chovatia M."/>
            <person name="Clum A."/>
            <person name="Daum C."/>
            <person name="Haridas S."/>
            <person name="He G."/>
            <person name="LaButti K."/>
            <person name="Lipzen A."/>
            <person name="Riley R."/>
            <person name="Salamov A."/>
            <person name="Simmons B.A."/>
            <person name="Magnuson J.K."/>
            <person name="Henrissat B."/>
            <person name="Mortensen U.H."/>
            <person name="Larsen T.O."/>
            <person name="Devries R.P."/>
            <person name="Grigoriev I.V."/>
            <person name="Machida M."/>
            <person name="Baker S.E."/>
            <person name="Andersen M.R."/>
            <person name="Cantor M.N."/>
            <person name="Hua S.X."/>
        </authorList>
    </citation>
    <scope>NUCLEOTIDE SEQUENCE [LARGE SCALE GENOMIC DNA]</scope>
    <source>
        <strain evidence="1 2">CBS 117616</strain>
    </source>
</reference>
<dbReference type="PANTHER" id="PTHR32385:SF15">
    <property type="entry name" value="INOSITOL PHOSPHOCERAMIDE MANNOSYLTRANSFERASE 1"/>
    <property type="match status" value="1"/>
</dbReference>
<dbReference type="SUPFAM" id="SSF53448">
    <property type="entry name" value="Nucleotide-diphospho-sugar transferases"/>
    <property type="match status" value="1"/>
</dbReference>
<dbReference type="PANTHER" id="PTHR32385">
    <property type="entry name" value="MANNOSYL PHOSPHORYLINOSITOL CERAMIDE SYNTHASE"/>
    <property type="match status" value="1"/>
</dbReference>
<name>A0ABQ6WZV2_9EURO</name>
<keyword evidence="2" id="KW-1185">Reference proteome</keyword>
<organism evidence="1 2">
    <name type="scientific">Aspergillus pseudocaelatus</name>
    <dbReference type="NCBI Taxonomy" id="1825620"/>
    <lineage>
        <taxon>Eukaryota</taxon>
        <taxon>Fungi</taxon>
        <taxon>Dikarya</taxon>
        <taxon>Ascomycota</taxon>
        <taxon>Pezizomycotina</taxon>
        <taxon>Eurotiomycetes</taxon>
        <taxon>Eurotiomycetidae</taxon>
        <taxon>Eurotiales</taxon>
        <taxon>Aspergillaceae</taxon>
        <taxon>Aspergillus</taxon>
        <taxon>Aspergillus subgen. Circumdati</taxon>
    </lineage>
</organism>
<dbReference type="Gene3D" id="3.90.550.20">
    <property type="match status" value="1"/>
</dbReference>
<dbReference type="EMBL" id="ML735693">
    <property type="protein sequence ID" value="KAE8422610.1"/>
    <property type="molecule type" value="Genomic_DNA"/>
</dbReference>
<dbReference type="InterPro" id="IPR051706">
    <property type="entry name" value="Glycosyltransferase_domain"/>
</dbReference>
<proteinExistence type="predicted"/>
<dbReference type="InterPro" id="IPR029044">
    <property type="entry name" value="Nucleotide-diphossugar_trans"/>
</dbReference>
<protein>
    <submittedName>
        <fullName evidence="1">Uncharacterized protein</fullName>
    </submittedName>
</protein>
<gene>
    <name evidence="1" type="ORF">BDV36DRAFT_279751</name>
</gene>
<evidence type="ECO:0000313" key="1">
    <source>
        <dbReference type="EMBL" id="KAE8422610.1"/>
    </source>
</evidence>
<sequence>MAVVLGRKMRKLIVGLHRYDFAFSEHLPGSLQILDECSPNALERTNNPRPVVGFAIPNIVHLIWKTTDVQEYSTEITASRASWRATLEPSNYTVKLWTDDDVLELIMANYTWLLPTYNEYPHDIQRADLARLLIVHTEHLQCLQTLSLQAIFSRTAGTLGLSNHFFMAKPGSPFLRWVLYEAKRRSSRLASRGMILPYLQMFWSTGPIMVTAAAARPRIWWYGGTACRRAVLAMGGRRGAKLYCGSCRDRDNVKSCCILFLLWWDLSTWL</sequence>
<dbReference type="Proteomes" id="UP000325395">
    <property type="component" value="Unassembled WGS sequence"/>
</dbReference>